<feature type="domain" description="Phytocyanin" evidence="13">
    <location>
        <begin position="26"/>
        <end position="127"/>
    </location>
</feature>
<dbReference type="Proteomes" id="UP001454036">
    <property type="component" value="Unassembled WGS sequence"/>
</dbReference>
<keyword evidence="8" id="KW-0186">Copper</keyword>
<dbReference type="GO" id="GO:0009055">
    <property type="term" value="F:electron transfer activity"/>
    <property type="evidence" value="ECO:0007669"/>
    <property type="project" value="InterPro"/>
</dbReference>
<evidence type="ECO:0000256" key="4">
    <source>
        <dbReference type="ARBA" id="ARBA00022723"/>
    </source>
</evidence>
<dbReference type="EMBL" id="BAABME010004569">
    <property type="protein sequence ID" value="GAA0162843.1"/>
    <property type="molecule type" value="Genomic_DNA"/>
</dbReference>
<dbReference type="GO" id="GO:0046872">
    <property type="term" value="F:metal ion binding"/>
    <property type="evidence" value="ECO:0007669"/>
    <property type="project" value="UniProtKB-KW"/>
</dbReference>
<evidence type="ECO:0000256" key="7">
    <source>
        <dbReference type="ARBA" id="ARBA00022989"/>
    </source>
</evidence>
<evidence type="ECO:0000256" key="2">
    <source>
        <dbReference type="ARBA" id="ARBA00022448"/>
    </source>
</evidence>
<evidence type="ECO:0000256" key="5">
    <source>
        <dbReference type="ARBA" id="ARBA00022729"/>
    </source>
</evidence>
<evidence type="ECO:0000313" key="15">
    <source>
        <dbReference type="Proteomes" id="UP001454036"/>
    </source>
</evidence>
<dbReference type="InterPro" id="IPR008972">
    <property type="entry name" value="Cupredoxin"/>
</dbReference>
<name>A0AAV3QJX2_LITER</name>
<dbReference type="InterPro" id="IPR039391">
    <property type="entry name" value="Phytocyanin-like"/>
</dbReference>
<dbReference type="GO" id="GO:0005886">
    <property type="term" value="C:plasma membrane"/>
    <property type="evidence" value="ECO:0007669"/>
    <property type="project" value="TreeGrafter"/>
</dbReference>
<evidence type="ECO:0000256" key="12">
    <source>
        <dbReference type="SAM" id="SignalP"/>
    </source>
</evidence>
<proteinExistence type="predicted"/>
<evidence type="ECO:0000256" key="11">
    <source>
        <dbReference type="ARBA" id="ARBA00023180"/>
    </source>
</evidence>
<dbReference type="FunFam" id="2.60.40.420:FF:000067">
    <property type="entry name" value="Cupredoxin superfamily protein"/>
    <property type="match status" value="2"/>
</dbReference>
<evidence type="ECO:0000256" key="6">
    <source>
        <dbReference type="ARBA" id="ARBA00022982"/>
    </source>
</evidence>
<keyword evidence="7" id="KW-1133">Transmembrane helix</keyword>
<comment type="caution">
    <text evidence="14">The sequence shown here is derived from an EMBL/GenBank/DDBJ whole genome shotgun (WGS) entry which is preliminary data.</text>
</comment>
<keyword evidence="11" id="KW-0325">Glycoprotein</keyword>
<protein>
    <recommendedName>
        <fullName evidence="13">Phytocyanin domain-containing protein</fullName>
    </recommendedName>
</protein>
<dbReference type="Pfam" id="PF02298">
    <property type="entry name" value="Cu_bind_like"/>
    <property type="match status" value="2"/>
</dbReference>
<reference evidence="14 15" key="1">
    <citation type="submission" date="2024-01" db="EMBL/GenBank/DDBJ databases">
        <title>The complete chloroplast genome sequence of Lithospermum erythrorhizon: insights into the phylogenetic relationship among Boraginaceae species and the maternal lineages of purple gromwells.</title>
        <authorList>
            <person name="Okada T."/>
            <person name="Watanabe K."/>
        </authorList>
    </citation>
    <scope>NUCLEOTIDE SEQUENCE [LARGE SCALE GENOMIC DNA]</scope>
</reference>
<keyword evidence="4" id="KW-0479">Metal-binding</keyword>
<feature type="domain" description="Phytocyanin" evidence="13">
    <location>
        <begin position="148"/>
        <end position="249"/>
    </location>
</feature>
<evidence type="ECO:0000259" key="13">
    <source>
        <dbReference type="PROSITE" id="PS51485"/>
    </source>
</evidence>
<evidence type="ECO:0000256" key="9">
    <source>
        <dbReference type="ARBA" id="ARBA00023136"/>
    </source>
</evidence>
<keyword evidence="2" id="KW-0813">Transport</keyword>
<keyword evidence="15" id="KW-1185">Reference proteome</keyword>
<sequence length="271" mass="29328">MGCVHFFIFTLIAISSALFVAPALAKEFIVGDESGWTLNFDYQSWAMGKEFHVGDKLIFKYKQGYHNVFRVDGVGFEQCSTTASLGAVLVSGNDVITLTTPGRKWYVCGVGRHCVDGKMKLVITVLPPTGSYFPLPAPAPAPVPALAKEFIVGDEAGWTLDFDYQRWAMGKEFHVGDKLIFKYKQGNHNVYKVDGLGFRQCSTAASLGSALTSGNDVISLTTPGRKWYICGVGRHCADGNMKLLITVLPPSGAYSPAPAPYYSGGSKYGSP</sequence>
<evidence type="ECO:0000256" key="10">
    <source>
        <dbReference type="ARBA" id="ARBA00023157"/>
    </source>
</evidence>
<dbReference type="PANTHER" id="PTHR33021">
    <property type="entry name" value="BLUE COPPER PROTEIN"/>
    <property type="match status" value="1"/>
</dbReference>
<evidence type="ECO:0000256" key="3">
    <source>
        <dbReference type="ARBA" id="ARBA00022692"/>
    </source>
</evidence>
<keyword evidence="10" id="KW-1015">Disulfide bond</keyword>
<keyword evidence="9" id="KW-0472">Membrane</keyword>
<keyword evidence="5 12" id="KW-0732">Signal</keyword>
<dbReference type="PANTHER" id="PTHR33021:SF533">
    <property type="entry name" value="PHYTOCYANIN DOMAIN-CONTAINING PROTEIN"/>
    <property type="match status" value="1"/>
</dbReference>
<accession>A0AAV3QJX2</accession>
<keyword evidence="3" id="KW-0812">Transmembrane</keyword>
<evidence type="ECO:0000256" key="8">
    <source>
        <dbReference type="ARBA" id="ARBA00023008"/>
    </source>
</evidence>
<dbReference type="Gene3D" id="2.60.40.420">
    <property type="entry name" value="Cupredoxins - blue copper proteins"/>
    <property type="match status" value="2"/>
</dbReference>
<organism evidence="14 15">
    <name type="scientific">Lithospermum erythrorhizon</name>
    <name type="common">Purple gromwell</name>
    <name type="synonym">Lithospermum officinale var. erythrorhizon</name>
    <dbReference type="NCBI Taxonomy" id="34254"/>
    <lineage>
        <taxon>Eukaryota</taxon>
        <taxon>Viridiplantae</taxon>
        <taxon>Streptophyta</taxon>
        <taxon>Embryophyta</taxon>
        <taxon>Tracheophyta</taxon>
        <taxon>Spermatophyta</taxon>
        <taxon>Magnoliopsida</taxon>
        <taxon>eudicotyledons</taxon>
        <taxon>Gunneridae</taxon>
        <taxon>Pentapetalae</taxon>
        <taxon>asterids</taxon>
        <taxon>lamiids</taxon>
        <taxon>Boraginales</taxon>
        <taxon>Boraginaceae</taxon>
        <taxon>Boraginoideae</taxon>
        <taxon>Lithospermeae</taxon>
        <taxon>Lithospermum</taxon>
    </lineage>
</organism>
<dbReference type="CDD" id="cd04216">
    <property type="entry name" value="Phytocyanin"/>
    <property type="match status" value="2"/>
</dbReference>
<comment type="subcellular location">
    <subcellularLocation>
        <location evidence="1">Membrane</location>
        <topology evidence="1">Single-pass type I membrane protein</topology>
    </subcellularLocation>
</comment>
<evidence type="ECO:0000256" key="1">
    <source>
        <dbReference type="ARBA" id="ARBA00004479"/>
    </source>
</evidence>
<keyword evidence="6" id="KW-0249">Electron transport</keyword>
<evidence type="ECO:0000313" key="14">
    <source>
        <dbReference type="EMBL" id="GAA0162843.1"/>
    </source>
</evidence>
<dbReference type="AlphaFoldDB" id="A0AAV3QJX2"/>
<dbReference type="SUPFAM" id="SSF49503">
    <property type="entry name" value="Cupredoxins"/>
    <property type="match status" value="2"/>
</dbReference>
<dbReference type="PROSITE" id="PS51485">
    <property type="entry name" value="PHYTOCYANIN"/>
    <property type="match status" value="2"/>
</dbReference>
<dbReference type="GO" id="GO:0009610">
    <property type="term" value="P:response to symbiotic fungus"/>
    <property type="evidence" value="ECO:0007669"/>
    <property type="project" value="UniProtKB-ARBA"/>
</dbReference>
<feature type="chain" id="PRO_5043719077" description="Phytocyanin domain-containing protein" evidence="12">
    <location>
        <begin position="26"/>
        <end position="271"/>
    </location>
</feature>
<dbReference type="InterPro" id="IPR003245">
    <property type="entry name" value="Phytocyanin_dom"/>
</dbReference>
<gene>
    <name evidence="14" type="ORF">LIER_18850</name>
</gene>
<feature type="signal peptide" evidence="12">
    <location>
        <begin position="1"/>
        <end position="25"/>
    </location>
</feature>